<dbReference type="Proteomes" id="UP001553843">
    <property type="component" value="Unassembled WGS sequence"/>
</dbReference>
<evidence type="ECO:0000313" key="2">
    <source>
        <dbReference type="EMBL" id="MEW2362361.1"/>
    </source>
</evidence>
<dbReference type="SUPFAM" id="SSF53474">
    <property type="entry name" value="alpha/beta-Hydrolases"/>
    <property type="match status" value="1"/>
</dbReference>
<proteinExistence type="predicted"/>
<reference evidence="2 3" key="1">
    <citation type="submission" date="2024-06" db="EMBL/GenBank/DDBJ databases">
        <title>The Natural Products Discovery Center: Release of the First 8490 Sequenced Strains for Exploring Actinobacteria Biosynthetic Diversity.</title>
        <authorList>
            <person name="Kalkreuter E."/>
            <person name="Kautsar S.A."/>
            <person name="Yang D."/>
            <person name="Bader C.D."/>
            <person name="Teijaro C.N."/>
            <person name="Fluegel L."/>
            <person name="Davis C.M."/>
            <person name="Simpson J.R."/>
            <person name="Lauterbach L."/>
            <person name="Steele A.D."/>
            <person name="Gui C."/>
            <person name="Meng S."/>
            <person name="Li G."/>
            <person name="Viehrig K."/>
            <person name="Ye F."/>
            <person name="Su P."/>
            <person name="Kiefer A.F."/>
            <person name="Nichols A."/>
            <person name="Cepeda A.J."/>
            <person name="Yan W."/>
            <person name="Fan B."/>
            <person name="Jiang Y."/>
            <person name="Adhikari A."/>
            <person name="Zheng C.-J."/>
            <person name="Schuster L."/>
            <person name="Cowan T.M."/>
            <person name="Smanski M.J."/>
            <person name="Chevrette M.G."/>
            <person name="De Carvalho L.P.S."/>
            <person name="Shen B."/>
        </authorList>
    </citation>
    <scope>NUCLEOTIDE SEQUENCE [LARGE SCALE GENOMIC DNA]</scope>
    <source>
        <strain evidence="2 3">NPDC047833</strain>
    </source>
</reference>
<dbReference type="InterPro" id="IPR000073">
    <property type="entry name" value="AB_hydrolase_1"/>
</dbReference>
<dbReference type="EMBL" id="JBEYRS010000003">
    <property type="protein sequence ID" value="MEW2362361.1"/>
    <property type="molecule type" value="Genomic_DNA"/>
</dbReference>
<evidence type="ECO:0000259" key="1">
    <source>
        <dbReference type="Pfam" id="PF00561"/>
    </source>
</evidence>
<dbReference type="PANTHER" id="PTHR43798">
    <property type="entry name" value="MONOACYLGLYCEROL LIPASE"/>
    <property type="match status" value="1"/>
</dbReference>
<dbReference type="PANTHER" id="PTHR43798:SF33">
    <property type="entry name" value="HYDROLASE, PUTATIVE (AFU_ORTHOLOGUE AFUA_2G14860)-RELATED"/>
    <property type="match status" value="1"/>
</dbReference>
<sequence length="239" mass="26666">MADHRLIDVGGVRLAHQVSGPPDAPPLLMLHALGEDGTDWDRLAPSFARDWRVHALDLRGHGRSDWPGEYSLHLMRDDVLGFLDALALDRVDLVGHSMGGIVAYLLASAHPHRVRRLVLEDVPLPRPRERTTPTRPDGELTFDWGVVPAVRREIDTPDLRWLERLGEITAETLVVAGGRRSHVPQEGVAELARRVPRGRVVTIPAGHLIHKAEPVRFTETVLRFLQSEAEPSDHALRKP</sequence>
<dbReference type="InterPro" id="IPR050266">
    <property type="entry name" value="AB_hydrolase_sf"/>
</dbReference>
<dbReference type="GO" id="GO:0016787">
    <property type="term" value="F:hydrolase activity"/>
    <property type="evidence" value="ECO:0007669"/>
    <property type="project" value="UniProtKB-KW"/>
</dbReference>
<dbReference type="RefSeq" id="WP_359770836.1">
    <property type="nucleotide sequence ID" value="NZ_JBEYRR010000001.1"/>
</dbReference>
<protein>
    <submittedName>
        <fullName evidence="2">Alpha/beta hydrolase</fullName>
    </submittedName>
</protein>
<evidence type="ECO:0000313" key="3">
    <source>
        <dbReference type="Proteomes" id="UP001553843"/>
    </source>
</evidence>
<dbReference type="Gene3D" id="3.40.50.1820">
    <property type="entry name" value="alpha/beta hydrolase"/>
    <property type="match status" value="2"/>
</dbReference>
<name>A0ABV3LTP8_9ACTN</name>
<keyword evidence="2" id="KW-0378">Hydrolase</keyword>
<organism evidence="2 3">
    <name type="scientific">Streptomyces huasconensis</name>
    <dbReference type="NCBI Taxonomy" id="1854574"/>
    <lineage>
        <taxon>Bacteria</taxon>
        <taxon>Bacillati</taxon>
        <taxon>Actinomycetota</taxon>
        <taxon>Actinomycetes</taxon>
        <taxon>Kitasatosporales</taxon>
        <taxon>Streptomycetaceae</taxon>
        <taxon>Streptomyces</taxon>
    </lineage>
</organism>
<dbReference type="PRINTS" id="PR00111">
    <property type="entry name" value="ABHYDROLASE"/>
</dbReference>
<keyword evidence="3" id="KW-1185">Reference proteome</keyword>
<feature type="domain" description="AB hydrolase-1" evidence="1">
    <location>
        <begin position="25"/>
        <end position="122"/>
    </location>
</feature>
<dbReference type="Pfam" id="PF00561">
    <property type="entry name" value="Abhydrolase_1"/>
    <property type="match status" value="1"/>
</dbReference>
<dbReference type="InterPro" id="IPR029058">
    <property type="entry name" value="AB_hydrolase_fold"/>
</dbReference>
<accession>A0ABV3LTP8</accession>
<comment type="caution">
    <text evidence="2">The sequence shown here is derived from an EMBL/GenBank/DDBJ whole genome shotgun (WGS) entry which is preliminary data.</text>
</comment>
<gene>
    <name evidence="2" type="ORF">AB0887_10415</name>
</gene>